<accession>A0A9Q0LA72</accession>
<keyword evidence="2" id="KW-0472">Membrane</keyword>
<dbReference type="OrthoDB" id="5325112at2759"/>
<organism evidence="5 6">
    <name type="scientific">Anaeramoeba ignava</name>
    <name type="common">Anaerobic marine amoeba</name>
    <dbReference type="NCBI Taxonomy" id="1746090"/>
    <lineage>
        <taxon>Eukaryota</taxon>
        <taxon>Metamonada</taxon>
        <taxon>Anaeramoebidae</taxon>
        <taxon>Anaeramoeba</taxon>
    </lineage>
</organism>
<dbReference type="GO" id="GO:0016020">
    <property type="term" value="C:membrane"/>
    <property type="evidence" value="ECO:0007669"/>
    <property type="project" value="TreeGrafter"/>
</dbReference>
<keyword evidence="6" id="KW-1185">Reference proteome</keyword>
<dbReference type="GO" id="GO:0005737">
    <property type="term" value="C:cytoplasm"/>
    <property type="evidence" value="ECO:0007669"/>
    <property type="project" value="TreeGrafter"/>
</dbReference>
<dbReference type="Pfam" id="PF10367">
    <property type="entry name" value="zf-Vps39_C"/>
    <property type="match status" value="1"/>
</dbReference>
<evidence type="ECO:0000313" key="5">
    <source>
        <dbReference type="EMBL" id="KAJ5069157.1"/>
    </source>
</evidence>
<evidence type="ECO:0000256" key="3">
    <source>
        <dbReference type="ARBA" id="ARBA00038201"/>
    </source>
</evidence>
<dbReference type="OMA" id="RIDSHEA"/>
<dbReference type="GO" id="GO:0006914">
    <property type="term" value="P:autophagy"/>
    <property type="evidence" value="ECO:0007669"/>
    <property type="project" value="TreeGrafter"/>
</dbReference>
<dbReference type="InterPro" id="IPR019452">
    <property type="entry name" value="VPS39/TGF_beta_rcpt-assoc_1"/>
</dbReference>
<evidence type="ECO:0000259" key="4">
    <source>
        <dbReference type="PROSITE" id="PS50219"/>
    </source>
</evidence>
<dbReference type="InterPro" id="IPR032914">
    <property type="entry name" value="Vam6/VPS39/TRAP1"/>
</dbReference>
<dbReference type="GO" id="GO:0034058">
    <property type="term" value="P:endosomal vesicle fusion"/>
    <property type="evidence" value="ECO:0007669"/>
    <property type="project" value="TreeGrafter"/>
</dbReference>
<dbReference type="EMBL" id="JAPDFW010000108">
    <property type="protein sequence ID" value="KAJ5069157.1"/>
    <property type="molecule type" value="Genomic_DNA"/>
</dbReference>
<dbReference type="Pfam" id="PF00780">
    <property type="entry name" value="CNH"/>
    <property type="match status" value="1"/>
</dbReference>
<dbReference type="Proteomes" id="UP001149090">
    <property type="component" value="Unassembled WGS sequence"/>
</dbReference>
<comment type="subcellular location">
    <subcellularLocation>
        <location evidence="1">Endomembrane system</location>
        <topology evidence="1">Peripheral membrane protein</topology>
    </subcellularLocation>
</comment>
<dbReference type="InterPro" id="IPR019453">
    <property type="entry name" value="VPS39/TGFA1_Znf"/>
</dbReference>
<comment type="similarity">
    <text evidence="3">Belongs to the VAM6/VPS39 family.</text>
</comment>
<protein>
    <submittedName>
        <fullName evidence="5">Cnh domain containing</fullName>
    </submittedName>
</protein>
<reference evidence="5" key="1">
    <citation type="submission" date="2022-10" db="EMBL/GenBank/DDBJ databases">
        <title>Novel sulphate-reducing endosymbionts in the free-living metamonad Anaeramoeba.</title>
        <authorList>
            <person name="Jerlstrom-Hultqvist J."/>
            <person name="Cepicka I."/>
            <person name="Gallot-Lavallee L."/>
            <person name="Salas-Leiva D."/>
            <person name="Curtis B.A."/>
            <person name="Zahonova K."/>
            <person name="Pipaliya S."/>
            <person name="Dacks J."/>
            <person name="Roger A.J."/>
        </authorList>
    </citation>
    <scope>NUCLEOTIDE SEQUENCE</scope>
    <source>
        <strain evidence="5">BMAN</strain>
    </source>
</reference>
<evidence type="ECO:0000256" key="1">
    <source>
        <dbReference type="ARBA" id="ARBA00004184"/>
    </source>
</evidence>
<dbReference type="AlphaFoldDB" id="A0A9Q0LA72"/>
<dbReference type="GO" id="GO:0012505">
    <property type="term" value="C:endomembrane system"/>
    <property type="evidence" value="ECO:0007669"/>
    <property type="project" value="UniProtKB-SubCell"/>
</dbReference>
<feature type="domain" description="CNH" evidence="4">
    <location>
        <begin position="1"/>
        <end position="206"/>
    </location>
</feature>
<dbReference type="PANTHER" id="PTHR12894:SF49">
    <property type="entry name" value="VAM6_VPS39-LIKE PROTEIN"/>
    <property type="match status" value="1"/>
</dbReference>
<evidence type="ECO:0000256" key="2">
    <source>
        <dbReference type="ARBA" id="ARBA00023136"/>
    </source>
</evidence>
<dbReference type="PANTHER" id="PTHR12894">
    <property type="entry name" value="CNH DOMAIN CONTAINING"/>
    <property type="match status" value="1"/>
</dbReference>
<dbReference type="InterPro" id="IPR001180">
    <property type="entry name" value="CNH_dom"/>
</dbReference>
<sequence>MEKYNFVVVLTKTEVALVGLQGLEPQEKLIRPISGAHFLTAHGNRLIIAFGLKVLLFVYQKKTQKFDEKEQPINLPEKIIRADWIGNGLFLGFSRKYMFVSLKDNIPQFVIDTTRSGTPTSARISKNEIVVGIDEKGKFIDSNGKESQNFQIQWSDVPSLVCHFEPYIVGIINGKIEVINRLTNKVAQQITDIKTVRNITVCQKSKLLLVCDEINVWKLELPSLIEQVTILSSPEYCKYDEAIFLLDYPGNYEKMVEQDKEMKLKEIREMHSFHLFCQKQYSRALEYFDEMNEFDFRSIFYLYPALIKTETLKKLQVKPPLNTGNYDPTQDDIQAAIWALIIFLTKQRGYIVKYISDPAKFPNIKAKFMLERDPNILSLIDTVILKCYVEVSQELIMSFFKFPHNSCDLEESKRVLESKNLVKELVELHRIKLLDEDALKIVSSQYEKTKKADELVSYLKHLNNDKLDLIFKYSGWVIHNFPERAKEIFIWNVRAPRQDELGEIQEKKLFGQLRLNEQNDFNSNTPSNESTTRIAIPSLGKKAFLQMKDGKARSTTPTHSLIQKTIKDIRQGWEEERFLDIKKVINFLQGFNNFSEIPYLEHVINYWDYRDPDVHNTLLLGYLKKAQILRTEKKKLKNSGSDKHSIKTKKSNLKGLKLRMIDFIKNSEYYQPEKMIPHFPIQFFLESRALILSKMGQHASALNIYVHKMKKLEKAEEYCNLVYNEDDPESKQVYLLLLKEFLSLNDKEYISIYENKLISLKKKKTLSEDEKELLSVYQKEQPNKLQKSLDIVIKYFNRIDSHEALSLLPEDIPIEKVYDFLHSIINKTIEKSRTLRVTKNIQQSENFNLKLKLNLIKRGRIFIDSNTICPICHKKIGNSVFVVYPNDKVVHKKCAPDLSLCPVTGTQFGTFKNDN</sequence>
<gene>
    <name evidence="5" type="ORF">M0811_11913</name>
</gene>
<name>A0A9Q0LA72_ANAIG</name>
<proteinExistence type="inferred from homology"/>
<dbReference type="Pfam" id="PF10366">
    <property type="entry name" value="Vps39_1"/>
    <property type="match status" value="1"/>
</dbReference>
<dbReference type="PROSITE" id="PS50219">
    <property type="entry name" value="CNH"/>
    <property type="match status" value="1"/>
</dbReference>
<comment type="caution">
    <text evidence="5">The sequence shown here is derived from an EMBL/GenBank/DDBJ whole genome shotgun (WGS) entry which is preliminary data.</text>
</comment>
<evidence type="ECO:0000313" key="6">
    <source>
        <dbReference type="Proteomes" id="UP001149090"/>
    </source>
</evidence>